<name>A0ACC2KR33_PERAE</name>
<protein>
    <submittedName>
        <fullName evidence="1">Uncharacterized protein</fullName>
    </submittedName>
</protein>
<proteinExistence type="predicted"/>
<reference evidence="1 2" key="1">
    <citation type="journal article" date="2022" name="Hortic Res">
        <title>A haplotype resolved chromosomal level avocado genome allows analysis of novel avocado genes.</title>
        <authorList>
            <person name="Nath O."/>
            <person name="Fletcher S.J."/>
            <person name="Hayward A."/>
            <person name="Shaw L.M."/>
            <person name="Masouleh A.K."/>
            <person name="Furtado A."/>
            <person name="Henry R.J."/>
            <person name="Mitter N."/>
        </authorList>
    </citation>
    <scope>NUCLEOTIDE SEQUENCE [LARGE SCALE GENOMIC DNA]</scope>
    <source>
        <strain evidence="2">cv. Hass</strain>
    </source>
</reference>
<dbReference type="EMBL" id="CM056818">
    <property type="protein sequence ID" value="KAJ8623428.1"/>
    <property type="molecule type" value="Genomic_DNA"/>
</dbReference>
<gene>
    <name evidence="1" type="ORF">MRB53_031957</name>
</gene>
<evidence type="ECO:0000313" key="1">
    <source>
        <dbReference type="EMBL" id="KAJ8623428.1"/>
    </source>
</evidence>
<organism evidence="1 2">
    <name type="scientific">Persea americana</name>
    <name type="common">Avocado</name>
    <dbReference type="NCBI Taxonomy" id="3435"/>
    <lineage>
        <taxon>Eukaryota</taxon>
        <taxon>Viridiplantae</taxon>
        <taxon>Streptophyta</taxon>
        <taxon>Embryophyta</taxon>
        <taxon>Tracheophyta</taxon>
        <taxon>Spermatophyta</taxon>
        <taxon>Magnoliopsida</taxon>
        <taxon>Magnoliidae</taxon>
        <taxon>Laurales</taxon>
        <taxon>Lauraceae</taxon>
        <taxon>Persea</taxon>
    </lineage>
</organism>
<sequence>MDEARHTRARRESLVLNGFQILFAAVGLLQAMMKQGYEGIGVGEGKMKIISLFVSISLFAFAAAVVLPLRYTDILCRISFFFLVLASKPHPRTTQNYPPLLPLLLLLVKSNGKCSWERGSFKRSREQFVSGSTLCSTGSIIIYEVTCNLVESNLLGACFFFCSTSSEYAFARALTFGFESPFKNSSLRSE</sequence>
<keyword evidence="2" id="KW-1185">Reference proteome</keyword>
<dbReference type="Proteomes" id="UP001234297">
    <property type="component" value="Chromosome 10"/>
</dbReference>
<comment type="caution">
    <text evidence="1">The sequence shown here is derived from an EMBL/GenBank/DDBJ whole genome shotgun (WGS) entry which is preliminary data.</text>
</comment>
<accession>A0ACC2KR33</accession>
<evidence type="ECO:0000313" key="2">
    <source>
        <dbReference type="Proteomes" id="UP001234297"/>
    </source>
</evidence>